<protein>
    <submittedName>
        <fullName evidence="2">Uncharacterized protein</fullName>
    </submittedName>
</protein>
<sequence>MHLAKLRIRDPLVCECGLDGLVVRSDSSGLRSERLHYSAPWRKLSQPSVASQEAVVIEKSDKAAALAAAKNSKNKSDEADVITLHPCTARPEVTIRVRCSGCTAYTDDASAIARRAQTAHGTFSERGPGTNSLPYMVRSAG</sequence>
<name>A0A4C1UK09_EUMVA</name>
<evidence type="ECO:0000313" key="3">
    <source>
        <dbReference type="Proteomes" id="UP000299102"/>
    </source>
</evidence>
<feature type="region of interest" description="Disordered" evidence="1">
    <location>
        <begin position="119"/>
        <end position="141"/>
    </location>
</feature>
<comment type="caution">
    <text evidence="2">The sequence shown here is derived from an EMBL/GenBank/DDBJ whole genome shotgun (WGS) entry which is preliminary data.</text>
</comment>
<dbReference type="AlphaFoldDB" id="A0A4C1UK09"/>
<keyword evidence="3" id="KW-1185">Reference proteome</keyword>
<reference evidence="2 3" key="1">
    <citation type="journal article" date="2019" name="Commun. Biol.">
        <title>The bagworm genome reveals a unique fibroin gene that provides high tensile strength.</title>
        <authorList>
            <person name="Kono N."/>
            <person name="Nakamura H."/>
            <person name="Ohtoshi R."/>
            <person name="Tomita M."/>
            <person name="Numata K."/>
            <person name="Arakawa K."/>
        </authorList>
    </citation>
    <scope>NUCLEOTIDE SEQUENCE [LARGE SCALE GENOMIC DNA]</scope>
</reference>
<proteinExistence type="predicted"/>
<gene>
    <name evidence="2" type="ORF">EVAR_95465_1</name>
</gene>
<organism evidence="2 3">
    <name type="scientific">Eumeta variegata</name>
    <name type="common">Bagworm moth</name>
    <name type="synonym">Eumeta japonica</name>
    <dbReference type="NCBI Taxonomy" id="151549"/>
    <lineage>
        <taxon>Eukaryota</taxon>
        <taxon>Metazoa</taxon>
        <taxon>Ecdysozoa</taxon>
        <taxon>Arthropoda</taxon>
        <taxon>Hexapoda</taxon>
        <taxon>Insecta</taxon>
        <taxon>Pterygota</taxon>
        <taxon>Neoptera</taxon>
        <taxon>Endopterygota</taxon>
        <taxon>Lepidoptera</taxon>
        <taxon>Glossata</taxon>
        <taxon>Ditrysia</taxon>
        <taxon>Tineoidea</taxon>
        <taxon>Psychidae</taxon>
        <taxon>Oiketicinae</taxon>
        <taxon>Eumeta</taxon>
    </lineage>
</organism>
<dbReference type="EMBL" id="BGZK01000179">
    <property type="protein sequence ID" value="GBP26296.1"/>
    <property type="molecule type" value="Genomic_DNA"/>
</dbReference>
<dbReference type="Proteomes" id="UP000299102">
    <property type="component" value="Unassembled WGS sequence"/>
</dbReference>
<accession>A0A4C1UK09</accession>
<evidence type="ECO:0000313" key="2">
    <source>
        <dbReference type="EMBL" id="GBP26296.1"/>
    </source>
</evidence>
<evidence type="ECO:0000256" key="1">
    <source>
        <dbReference type="SAM" id="MobiDB-lite"/>
    </source>
</evidence>